<reference evidence="2 3" key="1">
    <citation type="submission" date="2007-07" db="EMBL/GenBank/DDBJ databases">
        <title>Annotation of Clostridium perfringens E str. JGS1987.</title>
        <authorList>
            <person name="Paulsen I."/>
            <person name="Sebastian Y."/>
        </authorList>
    </citation>
    <scope>NUCLEOTIDE SEQUENCE [LARGE SCALE GENOMIC DNA]</scope>
    <source>
        <strain evidence="3">E str. JGS1987</strain>
    </source>
</reference>
<keyword evidence="1" id="KW-0812">Transmembrane</keyword>
<keyword evidence="1" id="KW-1133">Transmembrane helix</keyword>
<keyword evidence="1" id="KW-0472">Membrane</keyword>
<sequence>MKSSKGKYTNGVLTFMRTLLKLDEKNEVVDNAKNILYKITKYPSDSYFIINKVIGEEVEKYCVLHHYSLDQIENLYKKIDAEVCKNLSKEYRKHLSMINILNVKSKREFIYENVFFAIKMIAIICIMDLIGIKNMNISLCIVGYTIGSILFNLKSTFINNSKSFNLRRKIKLYNTL</sequence>
<dbReference type="Proteomes" id="UP000005337">
    <property type="component" value="Unassembled WGS sequence"/>
</dbReference>
<feature type="transmembrane region" description="Helical" evidence="1">
    <location>
        <begin position="109"/>
        <end position="130"/>
    </location>
</feature>
<proteinExistence type="predicted"/>
<gene>
    <name evidence="2" type="ORF">AC3_A0174</name>
</gene>
<accession>B1BR45</accession>
<protein>
    <submittedName>
        <fullName evidence="2">Uncharacterized protein</fullName>
    </submittedName>
</protein>
<evidence type="ECO:0000313" key="2">
    <source>
        <dbReference type="EMBL" id="EDT15899.1"/>
    </source>
</evidence>
<dbReference type="AlphaFoldDB" id="B1BR45"/>
<dbReference type="RefSeq" id="WP_004456676.1">
    <property type="nucleotide sequence ID" value="NZ_ABDW01000006.1"/>
</dbReference>
<organism evidence="2 3">
    <name type="scientific">Clostridium perfringens E str. JGS1987</name>
    <dbReference type="NCBI Taxonomy" id="451755"/>
    <lineage>
        <taxon>Bacteria</taxon>
        <taxon>Bacillati</taxon>
        <taxon>Bacillota</taxon>
        <taxon>Clostridia</taxon>
        <taxon>Eubacteriales</taxon>
        <taxon>Clostridiaceae</taxon>
        <taxon>Clostridium</taxon>
    </lineage>
</organism>
<evidence type="ECO:0000256" key="1">
    <source>
        <dbReference type="SAM" id="Phobius"/>
    </source>
</evidence>
<feature type="transmembrane region" description="Helical" evidence="1">
    <location>
        <begin position="136"/>
        <end position="153"/>
    </location>
</feature>
<dbReference type="EMBL" id="ABDW01000006">
    <property type="protein sequence ID" value="EDT15899.1"/>
    <property type="molecule type" value="Genomic_DNA"/>
</dbReference>
<comment type="caution">
    <text evidence="2">The sequence shown here is derived from an EMBL/GenBank/DDBJ whole genome shotgun (WGS) entry which is preliminary data.</text>
</comment>
<name>B1BR45_CLOPF</name>
<evidence type="ECO:0000313" key="3">
    <source>
        <dbReference type="Proteomes" id="UP000005337"/>
    </source>
</evidence>